<gene>
    <name evidence="1" type="ORF">L210DRAFT_1001782</name>
</gene>
<dbReference type="EMBL" id="WHUW01000001">
    <property type="protein sequence ID" value="KAF8452425.1"/>
    <property type="molecule type" value="Genomic_DNA"/>
</dbReference>
<accession>A0AAD4GLH6</accession>
<evidence type="ECO:0000313" key="2">
    <source>
        <dbReference type="Proteomes" id="UP001194468"/>
    </source>
</evidence>
<comment type="caution">
    <text evidence="1">The sequence shown here is derived from an EMBL/GenBank/DDBJ whole genome shotgun (WGS) entry which is preliminary data.</text>
</comment>
<sequence length="150" mass="15721">MISCMARWLCASSCPVYQHEAILASLLAAMTFSSLIDALKALRGRFQKGSASGHVLRSDHSTGAGILAVSKPVLAFSPWHCLPSPLGPQAQEPSTISTIYRNTSDAAQTFLPPVQAVADLIPGVGGIIKGAIGGMLSILQVVDVIRPRSL</sequence>
<keyword evidence="2" id="KW-1185">Reference proteome</keyword>
<reference evidence="1" key="2">
    <citation type="journal article" date="2020" name="Nat. Commun.">
        <title>Large-scale genome sequencing of mycorrhizal fungi provides insights into the early evolution of symbiotic traits.</title>
        <authorList>
            <person name="Miyauchi S."/>
            <person name="Kiss E."/>
            <person name="Kuo A."/>
            <person name="Drula E."/>
            <person name="Kohler A."/>
            <person name="Sanchez-Garcia M."/>
            <person name="Morin E."/>
            <person name="Andreopoulos B."/>
            <person name="Barry K.W."/>
            <person name="Bonito G."/>
            <person name="Buee M."/>
            <person name="Carver A."/>
            <person name="Chen C."/>
            <person name="Cichocki N."/>
            <person name="Clum A."/>
            <person name="Culley D."/>
            <person name="Crous P.W."/>
            <person name="Fauchery L."/>
            <person name="Girlanda M."/>
            <person name="Hayes R.D."/>
            <person name="Keri Z."/>
            <person name="LaButti K."/>
            <person name="Lipzen A."/>
            <person name="Lombard V."/>
            <person name="Magnuson J."/>
            <person name="Maillard F."/>
            <person name="Murat C."/>
            <person name="Nolan M."/>
            <person name="Ohm R.A."/>
            <person name="Pangilinan J."/>
            <person name="Pereira M.F."/>
            <person name="Perotto S."/>
            <person name="Peter M."/>
            <person name="Pfister S."/>
            <person name="Riley R."/>
            <person name="Sitrit Y."/>
            <person name="Stielow J.B."/>
            <person name="Szollosi G."/>
            <person name="Zifcakova L."/>
            <person name="Stursova M."/>
            <person name="Spatafora J.W."/>
            <person name="Tedersoo L."/>
            <person name="Vaario L.M."/>
            <person name="Yamada A."/>
            <person name="Yan M."/>
            <person name="Wang P."/>
            <person name="Xu J."/>
            <person name="Bruns T."/>
            <person name="Baldrian P."/>
            <person name="Vilgalys R."/>
            <person name="Dunand C."/>
            <person name="Henrissat B."/>
            <person name="Grigoriev I.V."/>
            <person name="Hibbett D."/>
            <person name="Nagy L.G."/>
            <person name="Martin F.M."/>
        </authorList>
    </citation>
    <scope>NUCLEOTIDE SEQUENCE</scope>
    <source>
        <strain evidence="1">BED1</strain>
    </source>
</reference>
<proteinExistence type="predicted"/>
<evidence type="ECO:0000313" key="1">
    <source>
        <dbReference type="EMBL" id="KAF8452425.1"/>
    </source>
</evidence>
<name>A0AAD4GLH6_BOLED</name>
<dbReference type="Proteomes" id="UP001194468">
    <property type="component" value="Unassembled WGS sequence"/>
</dbReference>
<reference evidence="1" key="1">
    <citation type="submission" date="2019-10" db="EMBL/GenBank/DDBJ databases">
        <authorList>
            <consortium name="DOE Joint Genome Institute"/>
            <person name="Kuo A."/>
            <person name="Miyauchi S."/>
            <person name="Kiss E."/>
            <person name="Drula E."/>
            <person name="Kohler A."/>
            <person name="Sanchez-Garcia M."/>
            <person name="Andreopoulos B."/>
            <person name="Barry K.W."/>
            <person name="Bonito G."/>
            <person name="Buee M."/>
            <person name="Carver A."/>
            <person name="Chen C."/>
            <person name="Cichocki N."/>
            <person name="Clum A."/>
            <person name="Culley D."/>
            <person name="Crous P.W."/>
            <person name="Fauchery L."/>
            <person name="Girlanda M."/>
            <person name="Hayes R."/>
            <person name="Keri Z."/>
            <person name="LaButti K."/>
            <person name="Lipzen A."/>
            <person name="Lombard V."/>
            <person name="Magnuson J."/>
            <person name="Maillard F."/>
            <person name="Morin E."/>
            <person name="Murat C."/>
            <person name="Nolan M."/>
            <person name="Ohm R."/>
            <person name="Pangilinan J."/>
            <person name="Pereira M."/>
            <person name="Perotto S."/>
            <person name="Peter M."/>
            <person name="Riley R."/>
            <person name="Sitrit Y."/>
            <person name="Stielow B."/>
            <person name="Szollosi G."/>
            <person name="Zifcakova L."/>
            <person name="Stursova M."/>
            <person name="Spatafora J.W."/>
            <person name="Tedersoo L."/>
            <person name="Vaario L.-M."/>
            <person name="Yamada A."/>
            <person name="Yan M."/>
            <person name="Wang P."/>
            <person name="Xu J."/>
            <person name="Bruns T."/>
            <person name="Baldrian P."/>
            <person name="Vilgalys R."/>
            <person name="Henrissat B."/>
            <person name="Grigoriev I.V."/>
            <person name="Hibbett D."/>
            <person name="Nagy L.G."/>
            <person name="Martin F.M."/>
        </authorList>
    </citation>
    <scope>NUCLEOTIDE SEQUENCE</scope>
    <source>
        <strain evidence="1">BED1</strain>
    </source>
</reference>
<feature type="non-terminal residue" evidence="1">
    <location>
        <position position="150"/>
    </location>
</feature>
<dbReference type="AlphaFoldDB" id="A0AAD4GLH6"/>
<protein>
    <submittedName>
        <fullName evidence="1">Uncharacterized protein</fullName>
    </submittedName>
</protein>
<organism evidence="1 2">
    <name type="scientific">Boletus edulis BED1</name>
    <dbReference type="NCBI Taxonomy" id="1328754"/>
    <lineage>
        <taxon>Eukaryota</taxon>
        <taxon>Fungi</taxon>
        <taxon>Dikarya</taxon>
        <taxon>Basidiomycota</taxon>
        <taxon>Agaricomycotina</taxon>
        <taxon>Agaricomycetes</taxon>
        <taxon>Agaricomycetidae</taxon>
        <taxon>Boletales</taxon>
        <taxon>Boletineae</taxon>
        <taxon>Boletaceae</taxon>
        <taxon>Boletoideae</taxon>
        <taxon>Boletus</taxon>
    </lineage>
</organism>